<organism evidence="1 2">
    <name type="scientific">Trifolium medium</name>
    <dbReference type="NCBI Taxonomy" id="97028"/>
    <lineage>
        <taxon>Eukaryota</taxon>
        <taxon>Viridiplantae</taxon>
        <taxon>Streptophyta</taxon>
        <taxon>Embryophyta</taxon>
        <taxon>Tracheophyta</taxon>
        <taxon>Spermatophyta</taxon>
        <taxon>Magnoliopsida</taxon>
        <taxon>eudicotyledons</taxon>
        <taxon>Gunneridae</taxon>
        <taxon>Pentapetalae</taxon>
        <taxon>rosids</taxon>
        <taxon>fabids</taxon>
        <taxon>Fabales</taxon>
        <taxon>Fabaceae</taxon>
        <taxon>Papilionoideae</taxon>
        <taxon>50 kb inversion clade</taxon>
        <taxon>NPAAA clade</taxon>
        <taxon>Hologalegina</taxon>
        <taxon>IRL clade</taxon>
        <taxon>Trifolieae</taxon>
        <taxon>Trifolium</taxon>
    </lineage>
</organism>
<sequence length="33" mass="3739">VKSRLLRSPMVGEVLAMVEVKVDLQLEEEADRV</sequence>
<protein>
    <submittedName>
        <fullName evidence="1">Uncharacterized protein</fullName>
    </submittedName>
</protein>
<name>A0A392VV99_9FABA</name>
<evidence type="ECO:0000313" key="2">
    <source>
        <dbReference type="Proteomes" id="UP000265520"/>
    </source>
</evidence>
<keyword evidence="2" id="KW-1185">Reference proteome</keyword>
<feature type="non-terminal residue" evidence="1">
    <location>
        <position position="1"/>
    </location>
</feature>
<dbReference type="Proteomes" id="UP000265520">
    <property type="component" value="Unassembled WGS sequence"/>
</dbReference>
<evidence type="ECO:0000313" key="1">
    <source>
        <dbReference type="EMBL" id="MCI91423.1"/>
    </source>
</evidence>
<dbReference type="AlphaFoldDB" id="A0A392VV99"/>
<accession>A0A392VV99</accession>
<reference evidence="1 2" key="1">
    <citation type="journal article" date="2018" name="Front. Plant Sci.">
        <title>Red Clover (Trifolium pratense) and Zigzag Clover (T. medium) - A Picture of Genomic Similarities and Differences.</title>
        <authorList>
            <person name="Dluhosova J."/>
            <person name="Istvanek J."/>
            <person name="Nedelnik J."/>
            <person name="Repkova J."/>
        </authorList>
    </citation>
    <scope>NUCLEOTIDE SEQUENCE [LARGE SCALE GENOMIC DNA]</scope>
    <source>
        <strain evidence="2">cv. 10/8</strain>
        <tissue evidence="1">Leaf</tissue>
    </source>
</reference>
<dbReference type="EMBL" id="LXQA011271576">
    <property type="protein sequence ID" value="MCI91423.1"/>
    <property type="molecule type" value="Genomic_DNA"/>
</dbReference>
<comment type="caution">
    <text evidence="1">The sequence shown here is derived from an EMBL/GenBank/DDBJ whole genome shotgun (WGS) entry which is preliminary data.</text>
</comment>
<proteinExistence type="predicted"/>